<accession>A0ABP2U5Z1</accession>
<dbReference type="EMBL" id="APPV01000011">
    <property type="protein sequence ID" value="ENV60172.1"/>
    <property type="molecule type" value="Genomic_DNA"/>
</dbReference>
<dbReference type="Proteomes" id="UP000018433">
    <property type="component" value="Unassembled WGS sequence"/>
</dbReference>
<proteinExistence type="predicted"/>
<protein>
    <submittedName>
        <fullName evidence="1">Uncharacterized protein</fullName>
    </submittedName>
</protein>
<sequence length="59" mass="6704">MSYVCEIVNTATQACDQWAVYSPLLPELTDEARDELLKYMISVFVLVFTVTKVKRLFGG</sequence>
<organism evidence="1 2">
    <name type="scientific">Acinetobacter soli NIPH 2899</name>
    <dbReference type="NCBI Taxonomy" id="1217677"/>
    <lineage>
        <taxon>Bacteria</taxon>
        <taxon>Pseudomonadati</taxon>
        <taxon>Pseudomonadota</taxon>
        <taxon>Gammaproteobacteria</taxon>
        <taxon>Moraxellales</taxon>
        <taxon>Moraxellaceae</taxon>
        <taxon>Acinetobacter</taxon>
    </lineage>
</organism>
<comment type="caution">
    <text evidence="1">The sequence shown here is derived from an EMBL/GenBank/DDBJ whole genome shotgun (WGS) entry which is preliminary data.</text>
</comment>
<evidence type="ECO:0000313" key="2">
    <source>
        <dbReference type="Proteomes" id="UP000018433"/>
    </source>
</evidence>
<keyword evidence="2" id="KW-1185">Reference proteome</keyword>
<reference evidence="1 2" key="1">
    <citation type="submission" date="2013-02" db="EMBL/GenBank/DDBJ databases">
        <title>The Genome Sequence of Acinetobacter soli NIPH 2899.</title>
        <authorList>
            <consortium name="The Broad Institute Genome Sequencing Platform"/>
            <consortium name="The Broad Institute Genome Sequencing Center for Infectious Disease"/>
            <person name="Cerqueira G."/>
            <person name="Feldgarden M."/>
            <person name="Courvalin P."/>
            <person name="Perichon B."/>
            <person name="Grillot-Courvalin C."/>
            <person name="Clermont D."/>
            <person name="Rocha E."/>
            <person name="Yoon E.-J."/>
            <person name="Nemec A."/>
            <person name="Walker B."/>
            <person name="Young S.K."/>
            <person name="Zeng Q."/>
            <person name="Gargeya S."/>
            <person name="Fitzgerald M."/>
            <person name="Haas B."/>
            <person name="Abouelleil A."/>
            <person name="Alvarado L."/>
            <person name="Arachchi H.M."/>
            <person name="Berlin A.M."/>
            <person name="Chapman S.B."/>
            <person name="Dewar J."/>
            <person name="Goldberg J."/>
            <person name="Griggs A."/>
            <person name="Gujja S."/>
            <person name="Hansen M."/>
            <person name="Howarth C."/>
            <person name="Imamovic A."/>
            <person name="Larimer J."/>
            <person name="McCowan C."/>
            <person name="Murphy C."/>
            <person name="Neiman D."/>
            <person name="Pearson M."/>
            <person name="Priest M."/>
            <person name="Roberts A."/>
            <person name="Saif S."/>
            <person name="Shea T."/>
            <person name="Sisk P."/>
            <person name="Sykes S."/>
            <person name="Wortman J."/>
            <person name="Nusbaum C."/>
            <person name="Birren B."/>
        </authorList>
    </citation>
    <scope>NUCLEOTIDE SEQUENCE [LARGE SCALE GENOMIC DNA]</scope>
    <source>
        <strain evidence="1 2">NIPH 2899</strain>
    </source>
</reference>
<name>A0ABP2U5Z1_9GAMM</name>
<evidence type="ECO:0000313" key="1">
    <source>
        <dbReference type="EMBL" id="ENV60172.1"/>
    </source>
</evidence>
<gene>
    <name evidence="1" type="ORF">F950_02734</name>
</gene>